<accession>A0A8E2JEW0</accession>
<protein>
    <submittedName>
        <fullName evidence="2">Uncharacterized protein</fullName>
    </submittedName>
</protein>
<keyword evidence="3" id="KW-1185">Reference proteome</keyword>
<dbReference type="Proteomes" id="UP000250266">
    <property type="component" value="Unassembled WGS sequence"/>
</dbReference>
<dbReference type="AlphaFoldDB" id="A0A8E2JEW0"/>
<evidence type="ECO:0000313" key="2">
    <source>
        <dbReference type="EMBL" id="OCK79459.1"/>
    </source>
</evidence>
<gene>
    <name evidence="2" type="ORF">K432DRAFT_405578</name>
</gene>
<feature type="compositionally biased region" description="Polar residues" evidence="1">
    <location>
        <begin position="39"/>
        <end position="52"/>
    </location>
</feature>
<organism evidence="2 3">
    <name type="scientific">Lepidopterella palustris CBS 459.81</name>
    <dbReference type="NCBI Taxonomy" id="1314670"/>
    <lineage>
        <taxon>Eukaryota</taxon>
        <taxon>Fungi</taxon>
        <taxon>Dikarya</taxon>
        <taxon>Ascomycota</taxon>
        <taxon>Pezizomycotina</taxon>
        <taxon>Dothideomycetes</taxon>
        <taxon>Pleosporomycetidae</taxon>
        <taxon>Mytilinidiales</taxon>
        <taxon>Argynnaceae</taxon>
        <taxon>Lepidopterella</taxon>
    </lineage>
</organism>
<proteinExistence type="predicted"/>
<feature type="region of interest" description="Disordered" evidence="1">
    <location>
        <begin position="1"/>
        <end position="96"/>
    </location>
</feature>
<dbReference type="Pfam" id="PF11917">
    <property type="entry name" value="DUF3435"/>
    <property type="match status" value="1"/>
</dbReference>
<reference evidence="2 3" key="1">
    <citation type="journal article" date="2016" name="Nat. Commun.">
        <title>Ectomycorrhizal ecology is imprinted in the genome of the dominant symbiotic fungus Cenococcum geophilum.</title>
        <authorList>
            <consortium name="DOE Joint Genome Institute"/>
            <person name="Peter M."/>
            <person name="Kohler A."/>
            <person name="Ohm R.A."/>
            <person name="Kuo A."/>
            <person name="Krutzmann J."/>
            <person name="Morin E."/>
            <person name="Arend M."/>
            <person name="Barry K.W."/>
            <person name="Binder M."/>
            <person name="Choi C."/>
            <person name="Clum A."/>
            <person name="Copeland A."/>
            <person name="Grisel N."/>
            <person name="Haridas S."/>
            <person name="Kipfer T."/>
            <person name="LaButti K."/>
            <person name="Lindquist E."/>
            <person name="Lipzen A."/>
            <person name="Maire R."/>
            <person name="Meier B."/>
            <person name="Mihaltcheva S."/>
            <person name="Molinier V."/>
            <person name="Murat C."/>
            <person name="Poggeler S."/>
            <person name="Quandt C.A."/>
            <person name="Sperisen C."/>
            <person name="Tritt A."/>
            <person name="Tisserant E."/>
            <person name="Crous P.W."/>
            <person name="Henrissat B."/>
            <person name="Nehls U."/>
            <person name="Egli S."/>
            <person name="Spatafora J.W."/>
            <person name="Grigoriev I.V."/>
            <person name="Martin F.M."/>
        </authorList>
    </citation>
    <scope>NUCLEOTIDE SEQUENCE [LARGE SCALE GENOMIC DNA]</scope>
    <source>
        <strain evidence="2 3">CBS 459.81</strain>
    </source>
</reference>
<dbReference type="EMBL" id="KV745005">
    <property type="protein sequence ID" value="OCK79459.1"/>
    <property type="molecule type" value="Genomic_DNA"/>
</dbReference>
<feature type="compositionally biased region" description="Low complexity" evidence="1">
    <location>
        <begin position="70"/>
        <end position="83"/>
    </location>
</feature>
<dbReference type="PANTHER" id="PTHR37535:SF3">
    <property type="entry name" value="FLUG DOMAIN-CONTAINING PROTEIN"/>
    <property type="match status" value="1"/>
</dbReference>
<dbReference type="OrthoDB" id="5426797at2759"/>
<evidence type="ECO:0000313" key="3">
    <source>
        <dbReference type="Proteomes" id="UP000250266"/>
    </source>
</evidence>
<dbReference type="PANTHER" id="PTHR37535">
    <property type="entry name" value="FLUG DOMAIN PROTEIN"/>
    <property type="match status" value="1"/>
</dbReference>
<dbReference type="InterPro" id="IPR021842">
    <property type="entry name" value="DUF3435"/>
</dbReference>
<sequence length="636" mass="72410">MPAPSLSVRPARRHETGDAAVTQVSAPAPRAAKGRVLDTSATDPKTIPNQNLHAPPYASPISDSDLNFESGSDIYSDSYSDSYSDPDTEPDICTDPNIGLELESDTDLDSEAKEILKDIAQLEEEGPAKPRHEPQTIKLWKREGEIWANAATATRPGALVESASDRGSNKALYFKNIDLIVVRSVADPKRSTIIVNVNLENLKNKDKDKPKKFTFRLESLPAFCIVSHFLAIGVGQDTFKDNFSSIQRGARILEDKAFPYAKYRDIFVRLGRVTGFEIALELYQLRRASGRNINSVLTSAERNRTMGYLGSTYKKYYIPTHITRDFQAIYFGSPLEDLLIESVARMGLLRDRHAPIDLNDNQLEEQYKDIKRKIGSIYQKLHRQQFNKAICDFHNSVNTIEIARQLSRNSTTEVLTLPTVEFKIRERATIAGILFKPFKNDKARIKFIYTLARLCYRQETPQRKALKRNQTDFVVFNTPLVSRRRKAINGFENASNDLTLGCTALDEIQRKSQGGDAVEQIQAVQCSHPYPMVLPHPVYLICIGNDEFTYEKRMRPIPQKDVLKKHVETHFRLPEYQQEFEYCHPKYSIQLESIMHFKRHAEGFIILLVSRYEAKSPTSILMANLDRFKEDTVQAV</sequence>
<evidence type="ECO:0000256" key="1">
    <source>
        <dbReference type="SAM" id="MobiDB-lite"/>
    </source>
</evidence>
<name>A0A8E2JEW0_9PEZI</name>